<name>A0A0C3B7Q0_PILCF</name>
<gene>
    <name evidence="1" type="ORF">PILCRDRAFT_15306</name>
</gene>
<protein>
    <recommendedName>
        <fullName evidence="3">Fungal-type protein kinase domain-containing protein</fullName>
    </recommendedName>
</protein>
<keyword evidence="2" id="KW-1185">Reference proteome</keyword>
<evidence type="ECO:0000313" key="1">
    <source>
        <dbReference type="EMBL" id="KIM73337.1"/>
    </source>
</evidence>
<dbReference type="InParanoid" id="A0A0C3B7Q0"/>
<dbReference type="HOGENOM" id="CLU_1732184_0_0_1"/>
<evidence type="ECO:0000313" key="2">
    <source>
        <dbReference type="Proteomes" id="UP000054166"/>
    </source>
</evidence>
<organism evidence="1 2">
    <name type="scientific">Piloderma croceum (strain F 1598)</name>
    <dbReference type="NCBI Taxonomy" id="765440"/>
    <lineage>
        <taxon>Eukaryota</taxon>
        <taxon>Fungi</taxon>
        <taxon>Dikarya</taxon>
        <taxon>Basidiomycota</taxon>
        <taxon>Agaricomycotina</taxon>
        <taxon>Agaricomycetes</taxon>
        <taxon>Agaricomycetidae</taxon>
        <taxon>Atheliales</taxon>
        <taxon>Atheliaceae</taxon>
        <taxon>Piloderma</taxon>
    </lineage>
</organism>
<accession>A0A0C3B7Q0</accession>
<evidence type="ECO:0008006" key="3">
    <source>
        <dbReference type="Google" id="ProtNLM"/>
    </source>
</evidence>
<sequence>MSVSSAKKEADMYTLFVTARFENDSDDARPVRDQLAAAHTGFQFCVHTFTVFIRGQSTRFIRWDHNGTCYPELRLHRKTLPTFSSVPHISIITNPAHREFRILMVPDSDDPTVEKRATRPTLGFDVEMGGIVTIGERMWMEWRKKAKFTPC</sequence>
<proteinExistence type="predicted"/>
<reference evidence="1 2" key="1">
    <citation type="submission" date="2014-04" db="EMBL/GenBank/DDBJ databases">
        <authorList>
            <consortium name="DOE Joint Genome Institute"/>
            <person name="Kuo A."/>
            <person name="Tarkka M."/>
            <person name="Buscot F."/>
            <person name="Kohler A."/>
            <person name="Nagy L.G."/>
            <person name="Floudas D."/>
            <person name="Copeland A."/>
            <person name="Barry K.W."/>
            <person name="Cichocki N."/>
            <person name="Veneault-Fourrey C."/>
            <person name="LaButti K."/>
            <person name="Lindquist E.A."/>
            <person name="Lipzen A."/>
            <person name="Lundell T."/>
            <person name="Morin E."/>
            <person name="Murat C."/>
            <person name="Sun H."/>
            <person name="Tunlid A."/>
            <person name="Henrissat B."/>
            <person name="Grigoriev I.V."/>
            <person name="Hibbett D.S."/>
            <person name="Martin F."/>
            <person name="Nordberg H.P."/>
            <person name="Cantor M.N."/>
            <person name="Hua S.X."/>
        </authorList>
    </citation>
    <scope>NUCLEOTIDE SEQUENCE [LARGE SCALE GENOMIC DNA]</scope>
    <source>
        <strain evidence="1 2">F 1598</strain>
    </source>
</reference>
<dbReference type="AlphaFoldDB" id="A0A0C3B7Q0"/>
<dbReference type="Proteomes" id="UP000054166">
    <property type="component" value="Unassembled WGS sequence"/>
</dbReference>
<dbReference type="EMBL" id="KN833085">
    <property type="protein sequence ID" value="KIM73337.1"/>
    <property type="molecule type" value="Genomic_DNA"/>
</dbReference>
<reference evidence="2" key="2">
    <citation type="submission" date="2015-01" db="EMBL/GenBank/DDBJ databases">
        <title>Evolutionary Origins and Diversification of the Mycorrhizal Mutualists.</title>
        <authorList>
            <consortium name="DOE Joint Genome Institute"/>
            <consortium name="Mycorrhizal Genomics Consortium"/>
            <person name="Kohler A."/>
            <person name="Kuo A."/>
            <person name="Nagy L.G."/>
            <person name="Floudas D."/>
            <person name="Copeland A."/>
            <person name="Barry K.W."/>
            <person name="Cichocki N."/>
            <person name="Veneault-Fourrey C."/>
            <person name="LaButti K."/>
            <person name="Lindquist E.A."/>
            <person name="Lipzen A."/>
            <person name="Lundell T."/>
            <person name="Morin E."/>
            <person name="Murat C."/>
            <person name="Riley R."/>
            <person name="Ohm R."/>
            <person name="Sun H."/>
            <person name="Tunlid A."/>
            <person name="Henrissat B."/>
            <person name="Grigoriev I.V."/>
            <person name="Hibbett D.S."/>
            <person name="Martin F."/>
        </authorList>
    </citation>
    <scope>NUCLEOTIDE SEQUENCE [LARGE SCALE GENOMIC DNA]</scope>
    <source>
        <strain evidence="2">F 1598</strain>
    </source>
</reference>